<accession>A0A1M4ZQG4</accession>
<gene>
    <name evidence="1" type="ORF">SAMN02745133_02052</name>
</gene>
<reference evidence="2" key="1">
    <citation type="submission" date="2016-11" db="EMBL/GenBank/DDBJ databases">
        <authorList>
            <person name="Varghese N."/>
            <person name="Submissions S."/>
        </authorList>
    </citation>
    <scope>NUCLEOTIDE SEQUENCE [LARGE SCALE GENOMIC DNA]</scope>
    <source>
        <strain evidence="2">DSM 12395</strain>
    </source>
</reference>
<name>A0A1M4ZQG4_9FIRM</name>
<dbReference type="Proteomes" id="UP000184148">
    <property type="component" value="Unassembled WGS sequence"/>
</dbReference>
<organism evidence="1 2">
    <name type="scientific">Desulforamulus putei DSM 12395</name>
    <dbReference type="NCBI Taxonomy" id="1121429"/>
    <lineage>
        <taxon>Bacteria</taxon>
        <taxon>Bacillati</taxon>
        <taxon>Bacillota</taxon>
        <taxon>Clostridia</taxon>
        <taxon>Eubacteriales</taxon>
        <taxon>Peptococcaceae</taxon>
        <taxon>Desulforamulus</taxon>
    </lineage>
</organism>
<proteinExistence type="predicted"/>
<evidence type="ECO:0000313" key="1">
    <source>
        <dbReference type="EMBL" id="SHF19786.1"/>
    </source>
</evidence>
<dbReference type="EMBL" id="FQUY01000014">
    <property type="protein sequence ID" value="SHF19786.1"/>
    <property type="molecule type" value="Genomic_DNA"/>
</dbReference>
<sequence length="53" mass="6314">MIFYKCQINQKASLKRRPFLLRPFIHKHILSGPRNSKTRIPLMFINPCLGLFE</sequence>
<dbReference type="AlphaFoldDB" id="A0A1M4ZQG4"/>
<protein>
    <submittedName>
        <fullName evidence="1">Uncharacterized protein</fullName>
    </submittedName>
</protein>
<dbReference type="STRING" id="1121429.SAMN02745133_02052"/>
<keyword evidence="2" id="KW-1185">Reference proteome</keyword>
<evidence type="ECO:0000313" key="2">
    <source>
        <dbReference type="Proteomes" id="UP000184148"/>
    </source>
</evidence>